<dbReference type="AlphaFoldDB" id="A0A3E3J5L5"/>
<dbReference type="EMBL" id="QVLU01000001">
    <property type="protein sequence ID" value="RGE74615.1"/>
    <property type="molecule type" value="Genomic_DNA"/>
</dbReference>
<comment type="caution">
    <text evidence="1">The sequence shown here is derived from an EMBL/GenBank/DDBJ whole genome shotgun (WGS) entry which is preliminary data.</text>
</comment>
<evidence type="ECO:0000313" key="1">
    <source>
        <dbReference type="EMBL" id="RGE74615.1"/>
    </source>
</evidence>
<protein>
    <submittedName>
        <fullName evidence="1">Uncharacterized protein</fullName>
    </submittedName>
</protein>
<dbReference type="Proteomes" id="UP000261166">
    <property type="component" value="Unassembled WGS sequence"/>
</dbReference>
<sequence>MKQKNEKRGTRMRETRILVPLFSSGQATWQRAKGYPHVRSLRQGKSGTAIFVDSMDIPILVFR</sequence>
<proteinExistence type="predicted"/>
<accession>A0A3E3J5L5</accession>
<evidence type="ECO:0000313" key="2">
    <source>
        <dbReference type="Proteomes" id="UP000261166"/>
    </source>
</evidence>
<gene>
    <name evidence="1" type="ORF">DWY69_01245</name>
</gene>
<reference evidence="1 2" key="1">
    <citation type="submission" date="2018-08" db="EMBL/GenBank/DDBJ databases">
        <title>A genome reference for cultivated species of the human gut microbiota.</title>
        <authorList>
            <person name="Zou Y."/>
            <person name="Xue W."/>
            <person name="Luo G."/>
        </authorList>
    </citation>
    <scope>NUCLEOTIDE SEQUENCE [LARGE SCALE GENOMIC DNA]</scope>
    <source>
        <strain evidence="1 2">AF26-4BH</strain>
    </source>
</reference>
<organism evidence="1 2">
    <name type="scientific">Eisenbergiella massiliensis</name>
    <dbReference type="NCBI Taxonomy" id="1720294"/>
    <lineage>
        <taxon>Bacteria</taxon>
        <taxon>Bacillati</taxon>
        <taxon>Bacillota</taxon>
        <taxon>Clostridia</taxon>
        <taxon>Lachnospirales</taxon>
        <taxon>Lachnospiraceae</taxon>
        <taxon>Eisenbergiella</taxon>
    </lineage>
</organism>
<name>A0A3E3J5L5_9FIRM</name>